<dbReference type="GeneID" id="109485859"/>
<keyword evidence="2 4" id="KW-0732">Signal</keyword>
<evidence type="ECO:0000313" key="5">
    <source>
        <dbReference type="Proteomes" id="UP000515135"/>
    </source>
</evidence>
<dbReference type="PANTHER" id="PTHR24373:SF275">
    <property type="entry name" value="TIR DOMAIN-CONTAINING PROTEIN"/>
    <property type="match status" value="1"/>
</dbReference>
<dbReference type="SUPFAM" id="SSF52058">
    <property type="entry name" value="L domain-like"/>
    <property type="match status" value="1"/>
</dbReference>
<dbReference type="SMART" id="SM00369">
    <property type="entry name" value="LRR_TYP"/>
    <property type="match status" value="4"/>
</dbReference>
<dbReference type="AlphaFoldDB" id="A0A6P5A6F4"/>
<dbReference type="Proteomes" id="UP000515135">
    <property type="component" value="Unplaced"/>
</dbReference>
<organism evidence="5 6">
    <name type="scientific">Branchiostoma belcheri</name>
    <name type="common">Amphioxus</name>
    <dbReference type="NCBI Taxonomy" id="7741"/>
    <lineage>
        <taxon>Eukaryota</taxon>
        <taxon>Metazoa</taxon>
        <taxon>Chordata</taxon>
        <taxon>Cephalochordata</taxon>
        <taxon>Leptocardii</taxon>
        <taxon>Amphioxiformes</taxon>
        <taxon>Branchiostomatidae</taxon>
        <taxon>Branchiostoma</taxon>
    </lineage>
</organism>
<proteinExistence type="predicted"/>
<sequence>MMPRTGCWLLVICSVLGSVAVTDARSYVSSKCSSKHWNKCVPDNIKVRANFSHNILCFCISCGIGSPEGYTCAPFSAYGGTPPPAQWFALRGVFVGSLSSQTLEAINSFSLTVLALTDAGISTIENNAFARFPHLRSLHLDCNTLSQLEHAFFSGLNTSPKSTAYMSFSYNRISRLETGCFEEIHLTKLDLSHNLLSEVASGWLRGLVFLHTLLLGHNKIEVIPANALDSLYDLRVLNLSHNPLTCLSQRTLSGLSLQTFSVGRERSVISWEKDNKMDWSLNVDKTDSPNREQKIYLRIDNLGFCLTYSTTMKDFQLKWGLVGAITGFDGKQEPGCSSFAFGPLDLRLPFVVATAMKKPETNWHLGSCNLCPEAWTRHGGTAIGLKEG</sequence>
<name>A0A6P5A6F4_BRABE</name>
<dbReference type="PANTHER" id="PTHR24373">
    <property type="entry name" value="SLIT RELATED LEUCINE-RICH REPEAT NEURONAL PROTEIN"/>
    <property type="match status" value="1"/>
</dbReference>
<keyword evidence="5" id="KW-1185">Reference proteome</keyword>
<keyword evidence="1" id="KW-0433">Leucine-rich repeat</keyword>
<dbReference type="InterPro" id="IPR050328">
    <property type="entry name" value="Dev_Immune_Receptor"/>
</dbReference>
<protein>
    <submittedName>
        <fullName evidence="6">Leucine-rich repeats and immunoglobulin-like domains protein 2</fullName>
    </submittedName>
</protein>
<dbReference type="RefSeq" id="XP_019645088.1">
    <property type="nucleotide sequence ID" value="XM_019789529.1"/>
</dbReference>
<feature type="signal peptide" evidence="4">
    <location>
        <begin position="1"/>
        <end position="24"/>
    </location>
</feature>
<reference evidence="6" key="1">
    <citation type="submission" date="2025-08" db="UniProtKB">
        <authorList>
            <consortium name="RefSeq"/>
        </authorList>
    </citation>
    <scope>IDENTIFICATION</scope>
    <source>
        <tissue evidence="6">Gonad</tissue>
    </source>
</reference>
<evidence type="ECO:0000313" key="6">
    <source>
        <dbReference type="RefSeq" id="XP_019645088.1"/>
    </source>
</evidence>
<dbReference type="PROSITE" id="PS51450">
    <property type="entry name" value="LRR"/>
    <property type="match status" value="1"/>
</dbReference>
<evidence type="ECO:0000256" key="2">
    <source>
        <dbReference type="ARBA" id="ARBA00022729"/>
    </source>
</evidence>
<dbReference type="PRINTS" id="PR00019">
    <property type="entry name" value="LEURICHRPT"/>
</dbReference>
<dbReference type="KEGG" id="bbel:109485859"/>
<keyword evidence="3" id="KW-0677">Repeat</keyword>
<evidence type="ECO:0000256" key="4">
    <source>
        <dbReference type="SAM" id="SignalP"/>
    </source>
</evidence>
<dbReference type="InterPro" id="IPR032675">
    <property type="entry name" value="LRR_dom_sf"/>
</dbReference>
<dbReference type="InterPro" id="IPR003591">
    <property type="entry name" value="Leu-rich_rpt_typical-subtyp"/>
</dbReference>
<dbReference type="Gene3D" id="3.80.10.10">
    <property type="entry name" value="Ribonuclease Inhibitor"/>
    <property type="match status" value="2"/>
</dbReference>
<accession>A0A6P5A6F4</accession>
<evidence type="ECO:0000256" key="1">
    <source>
        <dbReference type="ARBA" id="ARBA00022614"/>
    </source>
</evidence>
<dbReference type="Pfam" id="PF00560">
    <property type="entry name" value="LRR_1"/>
    <property type="match status" value="1"/>
</dbReference>
<evidence type="ECO:0000256" key="3">
    <source>
        <dbReference type="ARBA" id="ARBA00022737"/>
    </source>
</evidence>
<dbReference type="InterPro" id="IPR001611">
    <property type="entry name" value="Leu-rich_rpt"/>
</dbReference>
<dbReference type="OrthoDB" id="1055097at2759"/>
<feature type="chain" id="PRO_5028289915" evidence="4">
    <location>
        <begin position="25"/>
        <end position="388"/>
    </location>
</feature>
<dbReference type="Pfam" id="PF13855">
    <property type="entry name" value="LRR_8"/>
    <property type="match status" value="2"/>
</dbReference>
<gene>
    <name evidence="6" type="primary">LOC109485859</name>
</gene>